<keyword evidence="5" id="KW-1185">Reference proteome</keyword>
<sequence>MDAKILLFAGTTEGRELAELLRGQGAKAYVSTATEYGKECVGEGGSITVCAGRMNEEEICWFIRKHDIALTVDATHPFARVATENIRRACKACGTAYIRCVRKRQSSAEDEDGVVYVASVKEAVDYLKETEGNIFISTGSKELKLYTEIADYRERCYARVLSTKEAVEESTALGFTGAHLMAMQGPFSTELNAAMLKYTDAAYFVTKESGKAGGYEEKKEAAGETGAVLVVVGRPKESGLSLEETKSYLIAYLEGLC</sequence>
<accession>C0BZB1</accession>
<keyword evidence="3 4" id="KW-0560">Oxidoreductase</keyword>
<organism evidence="4 5">
    <name type="scientific">[Clostridium] hylemonae DSM 15053</name>
    <dbReference type="NCBI Taxonomy" id="553973"/>
    <lineage>
        <taxon>Bacteria</taxon>
        <taxon>Bacillati</taxon>
        <taxon>Bacillota</taxon>
        <taxon>Clostridia</taxon>
        <taxon>Lachnospirales</taxon>
        <taxon>Lachnospiraceae</taxon>
    </lineage>
</organism>
<dbReference type="NCBIfam" id="TIGR00715">
    <property type="entry name" value="precor6x_red"/>
    <property type="match status" value="1"/>
</dbReference>
<evidence type="ECO:0000256" key="2">
    <source>
        <dbReference type="ARBA" id="ARBA00022573"/>
    </source>
</evidence>
<reference evidence="4" key="2">
    <citation type="submission" date="2013-06" db="EMBL/GenBank/DDBJ databases">
        <title>Draft genome sequence of Clostridium hylemonae (DSM 15053).</title>
        <authorList>
            <person name="Sudarsanam P."/>
            <person name="Ley R."/>
            <person name="Guruge J."/>
            <person name="Turnbaugh P.J."/>
            <person name="Mahowald M."/>
            <person name="Liep D."/>
            <person name="Gordon J."/>
        </authorList>
    </citation>
    <scope>NUCLEOTIDE SEQUENCE</scope>
    <source>
        <strain evidence="4">DSM 15053</strain>
    </source>
</reference>
<dbReference type="RefSeq" id="WP_006442486.1">
    <property type="nucleotide sequence ID" value="NZ_CP036524.1"/>
</dbReference>
<dbReference type="PANTHER" id="PTHR36925">
    <property type="entry name" value="COBALT-PRECORRIN-6A REDUCTASE"/>
    <property type="match status" value="1"/>
</dbReference>
<dbReference type="PANTHER" id="PTHR36925:SF1">
    <property type="entry name" value="COBALT-PRECORRIN-6A REDUCTASE"/>
    <property type="match status" value="1"/>
</dbReference>
<dbReference type="GO" id="GO:0016994">
    <property type="term" value="F:precorrin-6A reductase activity"/>
    <property type="evidence" value="ECO:0007669"/>
    <property type="project" value="UniProtKB-EC"/>
</dbReference>
<dbReference type="Proteomes" id="UP000004893">
    <property type="component" value="Unassembled WGS sequence"/>
</dbReference>
<dbReference type="EMBL" id="ABYI02000019">
    <property type="protein sequence ID" value="EEG74489.1"/>
    <property type="molecule type" value="Genomic_DNA"/>
</dbReference>
<proteinExistence type="predicted"/>
<name>C0BZB1_9FIRM</name>
<dbReference type="eggNOG" id="COG2099">
    <property type="taxonomic scope" value="Bacteria"/>
</dbReference>
<dbReference type="Pfam" id="PF02571">
    <property type="entry name" value="CbiJ"/>
    <property type="match status" value="1"/>
</dbReference>
<gene>
    <name evidence="4" type="primary">cobK</name>
    <name evidence="4" type="ORF">CLOHYLEM_05150</name>
</gene>
<evidence type="ECO:0000313" key="4">
    <source>
        <dbReference type="EMBL" id="EEG74489.1"/>
    </source>
</evidence>
<dbReference type="UniPathway" id="UPA00148"/>
<dbReference type="GO" id="GO:0009236">
    <property type="term" value="P:cobalamin biosynthetic process"/>
    <property type="evidence" value="ECO:0007669"/>
    <property type="project" value="UniProtKB-UniPathway"/>
</dbReference>
<dbReference type="STRING" id="553973.CLOHYLEM_05150"/>
<dbReference type="EC" id="1.3.1.54" evidence="4"/>
<evidence type="ECO:0000256" key="1">
    <source>
        <dbReference type="ARBA" id="ARBA00004953"/>
    </source>
</evidence>
<dbReference type="AlphaFoldDB" id="C0BZB1"/>
<dbReference type="OrthoDB" id="9780707at2"/>
<evidence type="ECO:0000313" key="5">
    <source>
        <dbReference type="Proteomes" id="UP000004893"/>
    </source>
</evidence>
<evidence type="ECO:0000256" key="3">
    <source>
        <dbReference type="ARBA" id="ARBA00023002"/>
    </source>
</evidence>
<protein>
    <submittedName>
        <fullName evidence="4">Precorrin-6A reductase</fullName>
        <ecNumber evidence="4">1.3.1.54</ecNumber>
    </submittedName>
</protein>
<keyword evidence="2" id="KW-0169">Cobalamin biosynthesis</keyword>
<dbReference type="PROSITE" id="PS51014">
    <property type="entry name" value="COBK_CBIJ"/>
    <property type="match status" value="1"/>
</dbReference>
<comment type="caution">
    <text evidence="4">The sequence shown here is derived from an EMBL/GenBank/DDBJ whole genome shotgun (WGS) entry which is preliminary data.</text>
</comment>
<dbReference type="HOGENOM" id="CLU_068627_0_0_9"/>
<comment type="pathway">
    <text evidence="1">Cofactor biosynthesis; adenosylcobalamin biosynthesis.</text>
</comment>
<dbReference type="InterPro" id="IPR003723">
    <property type="entry name" value="Precorrin-6x_reduct"/>
</dbReference>
<reference evidence="4" key="1">
    <citation type="submission" date="2009-02" db="EMBL/GenBank/DDBJ databases">
        <authorList>
            <person name="Fulton L."/>
            <person name="Clifton S."/>
            <person name="Fulton B."/>
            <person name="Xu J."/>
            <person name="Minx P."/>
            <person name="Pepin K.H."/>
            <person name="Johnson M."/>
            <person name="Bhonagiri V."/>
            <person name="Nash W.E."/>
            <person name="Mardis E.R."/>
            <person name="Wilson R.K."/>
        </authorList>
    </citation>
    <scope>NUCLEOTIDE SEQUENCE [LARGE SCALE GENOMIC DNA]</scope>
    <source>
        <strain evidence="4">DSM 15053</strain>
    </source>
</reference>